<name>A0ABU1K696_9FLAO</name>
<comment type="subcellular location">
    <subcellularLocation>
        <location evidence="1">Cell inner membrane</location>
    </subcellularLocation>
</comment>
<gene>
    <name evidence="8" type="ORF">GGR31_001780</name>
</gene>
<evidence type="ECO:0000256" key="7">
    <source>
        <dbReference type="SAM" id="Phobius"/>
    </source>
</evidence>
<evidence type="ECO:0000256" key="6">
    <source>
        <dbReference type="ARBA" id="ARBA00023315"/>
    </source>
</evidence>
<dbReference type="GO" id="GO:0008913">
    <property type="term" value="F:Kdo2-lipid IVA acyltransferase activity"/>
    <property type="evidence" value="ECO:0007669"/>
    <property type="project" value="UniProtKB-EC"/>
</dbReference>
<keyword evidence="6 8" id="KW-0012">Acyltransferase</keyword>
<evidence type="ECO:0000256" key="3">
    <source>
        <dbReference type="ARBA" id="ARBA00022519"/>
    </source>
</evidence>
<evidence type="ECO:0000313" key="9">
    <source>
        <dbReference type="Proteomes" id="UP001257659"/>
    </source>
</evidence>
<comment type="caution">
    <text evidence="8">The sequence shown here is derived from an EMBL/GenBank/DDBJ whole genome shotgun (WGS) entry which is preliminary data.</text>
</comment>
<evidence type="ECO:0000256" key="5">
    <source>
        <dbReference type="ARBA" id="ARBA00023136"/>
    </source>
</evidence>
<keyword evidence="4 8" id="KW-0808">Transferase</keyword>
<feature type="transmembrane region" description="Helical" evidence="7">
    <location>
        <begin position="12"/>
        <end position="35"/>
    </location>
</feature>
<dbReference type="PANTHER" id="PTHR30606">
    <property type="entry name" value="LIPID A BIOSYNTHESIS LAUROYL ACYLTRANSFERASE"/>
    <property type="match status" value="1"/>
</dbReference>
<keyword evidence="3" id="KW-0997">Cell inner membrane</keyword>
<dbReference type="EC" id="2.3.1.241" evidence="8"/>
<protein>
    <submittedName>
        <fullName evidence="8">KDO2-lipid IV(A) lauroyltransferase</fullName>
        <ecNumber evidence="8">2.3.1.241</ecNumber>
    </submittedName>
</protein>
<sequence>MQRLVYLLSYPFLWLISILPFSVLYKLSDFIYFWIYKVFGYRKKVVVSNIKAAFPEKSSEEIKTITKGFYQHFVDIFLEMIKSLSISDKELKKRFKIKNPEVLEQLESQQKSYIIMTGHYASYEWINALHFYGLRYKAYGVYKQLKNKEFDRLVKKIRSKYNTTMLSTKEVTRQIIKNQRAGILSSYGMIADQAPKGAKSKYWRNFMGRKVPVFIGSEFIAKKLDLAVTYLHIQKVKRGYYEAKFIILTEHAKKVKDYQITDKYFELLEMQIKNAPAFYLWTHKRWKHAS</sequence>
<evidence type="ECO:0000256" key="4">
    <source>
        <dbReference type="ARBA" id="ARBA00022679"/>
    </source>
</evidence>
<dbReference type="PANTHER" id="PTHR30606:SF10">
    <property type="entry name" value="PHOSPHATIDYLINOSITOL MANNOSIDE ACYLTRANSFERASE"/>
    <property type="match status" value="1"/>
</dbReference>
<proteinExistence type="predicted"/>
<dbReference type="EMBL" id="JAVDQA010000004">
    <property type="protein sequence ID" value="MDR6301133.1"/>
    <property type="molecule type" value="Genomic_DNA"/>
</dbReference>
<reference evidence="8 9" key="1">
    <citation type="submission" date="2023-07" db="EMBL/GenBank/DDBJ databases">
        <title>Genomic Encyclopedia of Type Strains, Phase IV (KMG-IV): sequencing the most valuable type-strain genomes for metagenomic binning, comparative biology and taxonomic classification.</title>
        <authorList>
            <person name="Goeker M."/>
        </authorList>
    </citation>
    <scope>NUCLEOTIDE SEQUENCE [LARGE SCALE GENOMIC DNA]</scope>
    <source>
        <strain evidence="8 9">DSM 102814</strain>
    </source>
</reference>
<dbReference type="Proteomes" id="UP001257659">
    <property type="component" value="Unassembled WGS sequence"/>
</dbReference>
<keyword evidence="7" id="KW-1133">Transmembrane helix</keyword>
<keyword evidence="9" id="KW-1185">Reference proteome</keyword>
<dbReference type="Pfam" id="PF03279">
    <property type="entry name" value="Lip_A_acyltrans"/>
    <property type="match status" value="1"/>
</dbReference>
<dbReference type="RefSeq" id="WP_309728208.1">
    <property type="nucleotide sequence ID" value="NZ_JAVDQA010000004.1"/>
</dbReference>
<keyword evidence="7" id="KW-0812">Transmembrane</keyword>
<dbReference type="PIRSF" id="PIRSF026649">
    <property type="entry name" value="MsbB"/>
    <property type="match status" value="1"/>
</dbReference>
<keyword evidence="5 7" id="KW-0472">Membrane</keyword>
<keyword evidence="2" id="KW-1003">Cell membrane</keyword>
<dbReference type="CDD" id="cd07984">
    <property type="entry name" value="LPLAT_LABLAT-like"/>
    <property type="match status" value="1"/>
</dbReference>
<dbReference type="InterPro" id="IPR004960">
    <property type="entry name" value="LipA_acyltrans"/>
</dbReference>
<evidence type="ECO:0000256" key="2">
    <source>
        <dbReference type="ARBA" id="ARBA00022475"/>
    </source>
</evidence>
<accession>A0ABU1K696</accession>
<organism evidence="8 9">
    <name type="scientific">Mesonia maritima</name>
    <dbReference type="NCBI Taxonomy" id="1793873"/>
    <lineage>
        <taxon>Bacteria</taxon>
        <taxon>Pseudomonadati</taxon>
        <taxon>Bacteroidota</taxon>
        <taxon>Flavobacteriia</taxon>
        <taxon>Flavobacteriales</taxon>
        <taxon>Flavobacteriaceae</taxon>
        <taxon>Mesonia</taxon>
    </lineage>
</organism>
<evidence type="ECO:0000313" key="8">
    <source>
        <dbReference type="EMBL" id="MDR6301133.1"/>
    </source>
</evidence>
<evidence type="ECO:0000256" key="1">
    <source>
        <dbReference type="ARBA" id="ARBA00004533"/>
    </source>
</evidence>